<proteinExistence type="predicted"/>
<dbReference type="RefSeq" id="WP_008709211.1">
    <property type="nucleotide sequence ID" value="NZ_CABKQM010000003.1"/>
</dbReference>
<dbReference type="AlphaFoldDB" id="A0AAW5K4U1"/>
<dbReference type="EMBL" id="JANFYT010000022">
    <property type="protein sequence ID" value="MCQ4814881.1"/>
    <property type="molecule type" value="Genomic_DNA"/>
</dbReference>
<protein>
    <submittedName>
        <fullName evidence="3">PucR family transcriptional regulator ligand-binding domain-containing protein</fullName>
    </submittedName>
</protein>
<evidence type="ECO:0000313" key="3">
    <source>
        <dbReference type="EMBL" id="MCQ4814881.1"/>
    </source>
</evidence>
<dbReference type="Proteomes" id="UP001205919">
    <property type="component" value="Unassembled WGS sequence"/>
</dbReference>
<dbReference type="InterPro" id="IPR051448">
    <property type="entry name" value="CdaR-like_regulators"/>
</dbReference>
<evidence type="ECO:0000313" key="4">
    <source>
        <dbReference type="Proteomes" id="UP001205919"/>
    </source>
</evidence>
<dbReference type="PANTHER" id="PTHR33744">
    <property type="entry name" value="CARBOHYDRATE DIACID REGULATOR"/>
    <property type="match status" value="1"/>
</dbReference>
<dbReference type="InterPro" id="IPR012914">
    <property type="entry name" value="PucR_dom"/>
</dbReference>
<name>A0AAW5K4U1_9BACT</name>
<reference evidence="3 4" key="1">
    <citation type="submission" date="2022-06" db="EMBL/GenBank/DDBJ databases">
        <title>Isolation of gut microbiota from human fecal samples.</title>
        <authorList>
            <person name="Pamer E.G."/>
            <person name="Barat B."/>
            <person name="Waligurski E."/>
            <person name="Medina S."/>
            <person name="Paddock L."/>
            <person name="Mostad J."/>
        </authorList>
    </citation>
    <scope>NUCLEOTIDE SEQUENCE [LARGE SCALE GENOMIC DNA]</scope>
    <source>
        <strain evidence="3 4">DFI.9.90</strain>
    </source>
</reference>
<evidence type="ECO:0000259" key="1">
    <source>
        <dbReference type="Pfam" id="PF07905"/>
    </source>
</evidence>
<dbReference type="InterPro" id="IPR042070">
    <property type="entry name" value="PucR_C-HTH_sf"/>
</dbReference>
<organism evidence="3 4">
    <name type="scientific">Cloacibacillus evryensis</name>
    <dbReference type="NCBI Taxonomy" id="508460"/>
    <lineage>
        <taxon>Bacteria</taxon>
        <taxon>Thermotogati</taxon>
        <taxon>Synergistota</taxon>
        <taxon>Synergistia</taxon>
        <taxon>Synergistales</taxon>
        <taxon>Synergistaceae</taxon>
        <taxon>Cloacibacillus</taxon>
    </lineage>
</organism>
<dbReference type="Pfam" id="PF07905">
    <property type="entry name" value="PucR"/>
    <property type="match status" value="1"/>
</dbReference>
<comment type="caution">
    <text evidence="3">The sequence shown here is derived from an EMBL/GenBank/DDBJ whole genome shotgun (WGS) entry which is preliminary data.</text>
</comment>
<dbReference type="InterPro" id="IPR025736">
    <property type="entry name" value="PucR_C-HTH_dom"/>
</dbReference>
<feature type="domain" description="Purine catabolism PurC-like" evidence="1">
    <location>
        <begin position="14"/>
        <end position="128"/>
    </location>
</feature>
<dbReference type="Pfam" id="PF13556">
    <property type="entry name" value="HTH_30"/>
    <property type="match status" value="1"/>
</dbReference>
<sequence length="530" mass="60919">MRESIDVEWLTEIAMFKNNIRLVAGRGGLHRNVTYVTVQEAPDFYRQIEGGEFVLSTWYAFKDDVDAGLAAIRNLCDIASGVCIKVNRFIDKIPPEYLRCADEFNLPLFVVDKDVKFREIIKSITLEINMAHVNVLIQLNDYYTYLFQTALENGSADSMLLDFARRSGLIAITISTDFKQLRGMRSFQKLPDHEYRLQVIKDIINSNSNRVKYFCENEYHIFPCIARGYCYGYLVVLSVNVLSERQRLYVAQLVNIITIKWLDRQEQENDSLLSLLDMIMNSPGKDQEHIIQFLTKKSIDISSGIRAVQLKYSKSKKGNAKVNFSVVQRFLVDLMAVKPNLLYIWDKAADAFTLLIDGQGCEKEGEGLSHGFLYNVVKISENYKEISVSIGPVVTKVSDISISIKMAINSFLFKNSEIPKVMYYKENLMQFALLGGAGSRESDFFLEEVIMPLAEHDRRYNDCIMQTLSSVAENVSLEQAAQKQNVHVNSVRYRLQKIKNICGLDFFSQAEKYVIITAYMIYQNRDKYRY</sequence>
<dbReference type="Gene3D" id="1.10.10.2840">
    <property type="entry name" value="PucR C-terminal helix-turn-helix domain"/>
    <property type="match status" value="1"/>
</dbReference>
<keyword evidence="4" id="KW-1185">Reference proteome</keyword>
<evidence type="ECO:0000259" key="2">
    <source>
        <dbReference type="Pfam" id="PF13556"/>
    </source>
</evidence>
<gene>
    <name evidence="3" type="ORF">NE630_10610</name>
</gene>
<accession>A0AAW5K4U1</accession>
<feature type="domain" description="PucR C-terminal helix-turn-helix" evidence="2">
    <location>
        <begin position="466"/>
        <end position="512"/>
    </location>
</feature>